<feature type="transmembrane region" description="Helical" evidence="5">
    <location>
        <begin position="419"/>
        <end position="438"/>
    </location>
</feature>
<organism evidence="7 8">
    <name type="scientific">Nannocystis pusilla</name>
    <dbReference type="NCBI Taxonomy" id="889268"/>
    <lineage>
        <taxon>Bacteria</taxon>
        <taxon>Pseudomonadati</taxon>
        <taxon>Myxococcota</taxon>
        <taxon>Polyangia</taxon>
        <taxon>Nannocystales</taxon>
        <taxon>Nannocystaceae</taxon>
        <taxon>Nannocystis</taxon>
    </lineage>
</organism>
<dbReference type="GO" id="GO:0006508">
    <property type="term" value="P:proteolysis"/>
    <property type="evidence" value="ECO:0007669"/>
    <property type="project" value="UniProtKB-KW"/>
</dbReference>
<keyword evidence="3 5" id="KW-1133">Transmembrane helix</keyword>
<dbReference type="RefSeq" id="WP_224197781.1">
    <property type="nucleotide sequence ID" value="NZ_JAIRAU010000060.1"/>
</dbReference>
<feature type="transmembrane region" description="Helical" evidence="5">
    <location>
        <begin position="537"/>
        <end position="556"/>
    </location>
</feature>
<dbReference type="SUPFAM" id="SSF144091">
    <property type="entry name" value="Rhomboid-like"/>
    <property type="match status" value="1"/>
</dbReference>
<dbReference type="EMBL" id="JAIRAU010000060">
    <property type="protein sequence ID" value="MBZ5716039.1"/>
    <property type="molecule type" value="Genomic_DNA"/>
</dbReference>
<keyword evidence="4 5" id="KW-0472">Membrane</keyword>
<evidence type="ECO:0000313" key="7">
    <source>
        <dbReference type="EMBL" id="MBZ5716039.1"/>
    </source>
</evidence>
<evidence type="ECO:0000259" key="6">
    <source>
        <dbReference type="Pfam" id="PF01694"/>
    </source>
</evidence>
<feature type="transmembrane region" description="Helical" evidence="5">
    <location>
        <begin position="508"/>
        <end position="525"/>
    </location>
</feature>
<evidence type="ECO:0000256" key="5">
    <source>
        <dbReference type="SAM" id="Phobius"/>
    </source>
</evidence>
<dbReference type="GO" id="GO:0008233">
    <property type="term" value="F:peptidase activity"/>
    <property type="evidence" value="ECO:0007669"/>
    <property type="project" value="UniProtKB-KW"/>
</dbReference>
<dbReference type="Proteomes" id="UP001139031">
    <property type="component" value="Unassembled WGS sequence"/>
</dbReference>
<sequence>MALYQNLLVLAGLVLAMVLLRTIRRPGGPRGYAAVLALQLALTFAAIVYEDRYLGTVAISLCALTVVAPALLERGARQMFALGRPRLAVRLSGLRAMLMPGAGLGRQQQILRGFALLDRDGVDAALAYFRGLVAAAEDPTELAVIHEQIVAMLLFDHRWSEAVTHYESHFHPGYAAVRPTLALGILRAFGELGRHDAAAALLRAIEDGPLGSEAGAAELLAQARLTFLAHAGALGVVEDALARDRGRRLGLSPGTATLFLGIAAARAGDPVRADALLQQVPGLARRSETRLAAAARTARAHVDDAVPALADDVQAFVQAVGERFRAAFRERAGTRRLQPLVMTTALIAVSAGWYAFTLAAGWAGVGLLHAGALTGELWRAGSWGRIFTALFVHADLVGLLLDCYSIWLAGHVLERIHGWARTGLIALLGGAAGMWAAAVADPEPARLIGGGNALAVAVLVATLWTLLPARTPGLLSTVRRSVVLTLLFLLGAHVFACIPGAYGLRSTPLSLGTSAFVASVLALLLPPTLPAWTRRPLALLCLAVVAVVGFAAAQVAREDPIAFAVAHRERRVVEHGVALGLPASFEHVDAGERRHPLLPVFAGWIDTQALRGGHLVQFVVVEDVPAEGSALFVLAPNLAHELVVRPEAAPAPAFAGFANYTLQRNGEAIARVVERRLGARALLLLAAPEAALDPAPELYAAILGDAALADD</sequence>
<evidence type="ECO:0000256" key="1">
    <source>
        <dbReference type="ARBA" id="ARBA00004141"/>
    </source>
</evidence>
<dbReference type="Pfam" id="PF01694">
    <property type="entry name" value="Rhomboid"/>
    <property type="match status" value="1"/>
</dbReference>
<reference evidence="7" key="1">
    <citation type="submission" date="2021-08" db="EMBL/GenBank/DDBJ databases">
        <authorList>
            <person name="Stevens D.C."/>
        </authorList>
    </citation>
    <scope>NUCLEOTIDE SEQUENCE</scope>
    <source>
        <strain evidence="7">DSM 53165</strain>
    </source>
</reference>
<feature type="domain" description="Peptidase S54 rhomboid" evidence="6">
    <location>
        <begin position="381"/>
        <end position="500"/>
    </location>
</feature>
<feature type="transmembrane region" description="Helical" evidence="5">
    <location>
        <begin position="450"/>
        <end position="469"/>
    </location>
</feature>
<evidence type="ECO:0000256" key="2">
    <source>
        <dbReference type="ARBA" id="ARBA00022692"/>
    </source>
</evidence>
<proteinExistence type="predicted"/>
<feature type="transmembrane region" description="Helical" evidence="5">
    <location>
        <begin position="340"/>
        <end position="363"/>
    </location>
</feature>
<evidence type="ECO:0000256" key="3">
    <source>
        <dbReference type="ARBA" id="ARBA00022989"/>
    </source>
</evidence>
<dbReference type="InterPro" id="IPR022764">
    <property type="entry name" value="Peptidase_S54_rhomboid_dom"/>
</dbReference>
<evidence type="ECO:0000256" key="4">
    <source>
        <dbReference type="ARBA" id="ARBA00023136"/>
    </source>
</evidence>
<keyword evidence="2 5" id="KW-0812">Transmembrane</keyword>
<dbReference type="Gene3D" id="1.20.1540.10">
    <property type="entry name" value="Rhomboid-like"/>
    <property type="match status" value="1"/>
</dbReference>
<feature type="transmembrane region" description="Helical" evidence="5">
    <location>
        <begin position="6"/>
        <end position="23"/>
    </location>
</feature>
<gene>
    <name evidence="7" type="ORF">K7C98_42980</name>
</gene>
<comment type="subcellular location">
    <subcellularLocation>
        <location evidence="1">Membrane</location>
        <topology evidence="1">Multi-pass membrane protein</topology>
    </subcellularLocation>
</comment>
<evidence type="ECO:0000313" key="8">
    <source>
        <dbReference type="Proteomes" id="UP001139031"/>
    </source>
</evidence>
<protein>
    <submittedName>
        <fullName evidence="7">Rhomboid family intramembrane serine protease</fullName>
    </submittedName>
</protein>
<feature type="transmembrane region" description="Helical" evidence="5">
    <location>
        <begin position="30"/>
        <end position="47"/>
    </location>
</feature>
<keyword evidence="7" id="KW-0378">Hydrolase</keyword>
<feature type="transmembrane region" description="Helical" evidence="5">
    <location>
        <begin position="53"/>
        <end position="72"/>
    </location>
</feature>
<feature type="transmembrane region" description="Helical" evidence="5">
    <location>
        <begin position="481"/>
        <end position="502"/>
    </location>
</feature>
<keyword evidence="7" id="KW-0645">Protease</keyword>
<dbReference type="Gene3D" id="1.25.40.10">
    <property type="entry name" value="Tetratricopeptide repeat domain"/>
    <property type="match status" value="1"/>
</dbReference>
<keyword evidence="8" id="KW-1185">Reference proteome</keyword>
<accession>A0ABS7U647</accession>
<feature type="transmembrane region" description="Helical" evidence="5">
    <location>
        <begin position="383"/>
        <end position="407"/>
    </location>
</feature>
<dbReference type="InterPro" id="IPR035952">
    <property type="entry name" value="Rhomboid-like_sf"/>
</dbReference>
<name>A0ABS7U647_9BACT</name>
<dbReference type="InterPro" id="IPR011990">
    <property type="entry name" value="TPR-like_helical_dom_sf"/>
</dbReference>
<comment type="caution">
    <text evidence="7">The sequence shown here is derived from an EMBL/GenBank/DDBJ whole genome shotgun (WGS) entry which is preliminary data.</text>
</comment>